<dbReference type="GO" id="GO:0016743">
    <property type="term" value="F:carboxyl- or carbamoyltransferase activity"/>
    <property type="evidence" value="ECO:0007669"/>
    <property type="project" value="TreeGrafter"/>
</dbReference>
<dbReference type="Gene3D" id="3.30.420.560">
    <property type="match status" value="1"/>
</dbReference>
<dbReference type="Pfam" id="PF22521">
    <property type="entry name" value="HypF_C_2"/>
    <property type="match status" value="1"/>
</dbReference>
<evidence type="ECO:0000259" key="1">
    <source>
        <dbReference type="Pfam" id="PF22521"/>
    </source>
</evidence>
<dbReference type="GO" id="GO:0051604">
    <property type="term" value="P:protein maturation"/>
    <property type="evidence" value="ECO:0007669"/>
    <property type="project" value="TreeGrafter"/>
</dbReference>
<dbReference type="PANTHER" id="PTHR42959:SF1">
    <property type="entry name" value="CARBAMOYLTRANSFERASE HYPF"/>
    <property type="match status" value="1"/>
</dbReference>
<dbReference type="PANTHER" id="PTHR42959">
    <property type="entry name" value="CARBAMOYLTRANSFERASE"/>
    <property type="match status" value="1"/>
</dbReference>
<accession>A0A7C2V8Z7</accession>
<name>A0A7C2V8Z7_9CREN</name>
<dbReference type="InterPro" id="IPR055128">
    <property type="entry name" value="HypF_C_2"/>
</dbReference>
<dbReference type="EMBL" id="DSGT01000002">
    <property type="protein sequence ID" value="HEW52712.1"/>
    <property type="molecule type" value="Genomic_DNA"/>
</dbReference>
<reference evidence="2" key="1">
    <citation type="journal article" date="2020" name="mSystems">
        <title>Genome- and Community-Level Interaction Insights into Carbon Utilization and Element Cycling Functions of Hydrothermarchaeota in Hydrothermal Sediment.</title>
        <authorList>
            <person name="Zhou Z."/>
            <person name="Liu Y."/>
            <person name="Xu W."/>
            <person name="Pan J."/>
            <person name="Luo Z.H."/>
            <person name="Li M."/>
        </authorList>
    </citation>
    <scope>NUCLEOTIDE SEQUENCE [LARGE SCALE GENOMIC DNA]</scope>
    <source>
        <strain evidence="2">SpSt-16</strain>
    </source>
</reference>
<sequence>MLARKGIGVTTSSMGRTLDAFAALLGVCLRRTYEGEPPMRLESAADRAEKELEYAPKITTFYDRFVVDVPGLLLWILDKLGQHRVEDLALTVLKGLGKGIAMVALKSLKGLRNTEQFVVMSGGAAVNTYIVRGVKEVLGEEGIGLLLPRRVPPGDGGIALGQALVASQVAHLEQ</sequence>
<feature type="domain" description="Carbamoyltransferase Kae1-like" evidence="1">
    <location>
        <begin position="5"/>
        <end position="162"/>
    </location>
</feature>
<comment type="caution">
    <text evidence="2">The sequence shown here is derived from an EMBL/GenBank/DDBJ whole genome shotgun (WGS) entry which is preliminary data.</text>
</comment>
<evidence type="ECO:0000313" key="2">
    <source>
        <dbReference type="EMBL" id="HEW52712.1"/>
    </source>
</evidence>
<organism evidence="2">
    <name type="scientific">Ignisphaera aggregans</name>
    <dbReference type="NCBI Taxonomy" id="334771"/>
    <lineage>
        <taxon>Archaea</taxon>
        <taxon>Thermoproteota</taxon>
        <taxon>Thermoprotei</taxon>
        <taxon>Desulfurococcales</taxon>
        <taxon>Desulfurococcaceae</taxon>
        <taxon>Ignisphaera</taxon>
    </lineage>
</organism>
<proteinExistence type="predicted"/>
<dbReference type="AlphaFoldDB" id="A0A7C2V8Z7"/>
<protein>
    <recommendedName>
        <fullName evidence="1">Carbamoyltransferase Kae1-like domain-containing protein</fullName>
    </recommendedName>
</protein>
<dbReference type="GO" id="GO:0008270">
    <property type="term" value="F:zinc ion binding"/>
    <property type="evidence" value="ECO:0007669"/>
    <property type="project" value="TreeGrafter"/>
</dbReference>
<gene>
    <name evidence="2" type="ORF">ENO77_00815</name>
</gene>
<dbReference type="InterPro" id="IPR051060">
    <property type="entry name" value="Carbamoyltrans_HypF-like"/>
</dbReference>
<dbReference type="Gene3D" id="1.10.357.160">
    <property type="match status" value="1"/>
</dbReference>
<dbReference type="Gene3D" id="3.30.420.360">
    <property type="match status" value="1"/>
</dbReference>